<keyword evidence="3" id="KW-1185">Reference proteome</keyword>
<protein>
    <recommendedName>
        <fullName evidence="4">HEAT repeat domain-containing protein</fullName>
    </recommendedName>
</protein>
<name>A0ABW4ZCT2_9BACT</name>
<dbReference type="Proteomes" id="UP001597389">
    <property type="component" value="Unassembled WGS sequence"/>
</dbReference>
<gene>
    <name evidence="2" type="ORF">ACFSW8_12860</name>
</gene>
<organism evidence="2 3">
    <name type="scientific">Rubritalea tangerina</name>
    <dbReference type="NCBI Taxonomy" id="430798"/>
    <lineage>
        <taxon>Bacteria</taxon>
        <taxon>Pseudomonadati</taxon>
        <taxon>Verrucomicrobiota</taxon>
        <taxon>Verrucomicrobiia</taxon>
        <taxon>Verrucomicrobiales</taxon>
        <taxon>Rubritaleaceae</taxon>
        <taxon>Rubritalea</taxon>
    </lineage>
</organism>
<evidence type="ECO:0000313" key="3">
    <source>
        <dbReference type="Proteomes" id="UP001597389"/>
    </source>
</evidence>
<dbReference type="RefSeq" id="WP_377089624.1">
    <property type="nucleotide sequence ID" value="NZ_JBHSJL010000014.1"/>
</dbReference>
<feature type="region of interest" description="Disordered" evidence="1">
    <location>
        <begin position="218"/>
        <end position="288"/>
    </location>
</feature>
<proteinExistence type="predicted"/>
<comment type="caution">
    <text evidence="2">The sequence shown here is derived from an EMBL/GenBank/DDBJ whole genome shotgun (WGS) entry which is preliminary data.</text>
</comment>
<accession>A0ABW4ZCT2</accession>
<evidence type="ECO:0000256" key="1">
    <source>
        <dbReference type="SAM" id="MobiDB-lite"/>
    </source>
</evidence>
<reference evidence="3" key="1">
    <citation type="journal article" date="2019" name="Int. J. Syst. Evol. Microbiol.">
        <title>The Global Catalogue of Microorganisms (GCM) 10K type strain sequencing project: providing services to taxonomists for standard genome sequencing and annotation.</title>
        <authorList>
            <consortium name="The Broad Institute Genomics Platform"/>
            <consortium name="The Broad Institute Genome Sequencing Center for Infectious Disease"/>
            <person name="Wu L."/>
            <person name="Ma J."/>
        </authorList>
    </citation>
    <scope>NUCLEOTIDE SEQUENCE [LARGE SCALE GENOMIC DNA]</scope>
    <source>
        <strain evidence="3">CCUG 57942</strain>
    </source>
</reference>
<dbReference type="EMBL" id="JBHUJB010000051">
    <property type="protein sequence ID" value="MFD2159793.1"/>
    <property type="molecule type" value="Genomic_DNA"/>
</dbReference>
<evidence type="ECO:0008006" key="4">
    <source>
        <dbReference type="Google" id="ProtNLM"/>
    </source>
</evidence>
<sequence length="288" mass="31980">MALTSEIKYLLSLVDDDPSNWVVRKETALMLYEAGEYLQAADMVWQTPEIPSTDMDVAFAIKIVSRARPNRAIRMLYELVGRNAGKAPQYIAMANVFNLIGYPMLAMRCYGMAMALNEDFLDMGFEAEAFLYDEGRVLSNRWLGSEPEVKEPFLQATEVGEVEPIIFAELNQELDESSFKRASQEAVKGDVQALIPALEKFNTVQQGEKPKIIAPPVESARVDPRPGNALLPKGAEEQARAPKPMVLPPQAPQQPNFHPPSQPAKAVSLEKGAPKVPPLRITRSDKEE</sequence>
<feature type="compositionally biased region" description="Pro residues" evidence="1">
    <location>
        <begin position="245"/>
        <end position="262"/>
    </location>
</feature>
<evidence type="ECO:0000313" key="2">
    <source>
        <dbReference type="EMBL" id="MFD2159793.1"/>
    </source>
</evidence>